<sequence length="1757" mass="190840">MMKKFYFLLVQIALLLCIFLGAPLLLSQTTTSVAGLRQAPNKIDEKRFSKSSPQNGRSAELRKNLATYKGKIPAGIQKKTAETATILSAKSFSENIHTVANRSRLKSIDSGRNITARITAIDIPDTPRIKTDLFKDTLSNQPSPIALMKGQVEDLPRRDASSKHFKNADGSYTALIGVTPLHYKKAGKWEDIDTKITKTTSGEYSYANTTNLMESYFGSSAHQGILSKTKEGAVKEFLNTKMYWEVNGKEVGTVYSANSQISVKGNGAYYNNMYGDISAEFLIETGKRKLNYIIPHKEALGNVPLNASFLVFSEDLVLPNGWTHSITARGITIADASGKVVYLYSNPVSLDMTKTNEEENTIFETFLNSGILTIKTKVKATWILNNERQFPVSIDPTVIVEPDNTPWHTGETRFNGTENSGDLFVGKVNNFNNNIAGFARFNLSTIPIGATVNSVIGYINRFGQTGTINAASTWQFRNSGDPLTTFGIYATMTTPLSTSVGNLGTNGLKSNSFNATGIAYVQNAIANGFVAVGVYPTGTWNTTSYVGFDGYAYTTCPSLLIDYTPSSCSAPTNLNVDTITSTTARFTWNAPSSVPENGYDYYYNTTGVAPIASTTPSGSVGAGVTTVTPTPPLSPNTAYHFWVRSNCSTSSKSVWAPGGYFNTNPSQACFQGDGQIRGTVENGLGVRTSATQRIADDFIVPAGETFSLSHISLEALSSTAITNVTIRVRANNNGSPGAVLDTVWNNAAPTASNQYTTFFSTLNVYHLNFTLPTVFTYPAGTYWLEVTMTNSGDNANIYWRATSTGTTGAVAQFSPNNGVTWAQNTNGYDMVFFVAGTCTTCTPVTVSASKTLVCANEAITLTANSSDPSYSYHWYLGWDETTQTYQTDLGTGATKNQTVTQSTTYWVVATSPTGCRKYTYVTVAVTPAPTLIVMDPVNAITCSNEASQISVVSGGIIPETILNETFDPITNPWITSTTITGTDTDAAQWHIYNDGDTDWGGNEVFHSNDNSSFVMVDSNLSGYFNDEMETSLISPPLSFLDYNSASTNITFTFYHYFRQFTSSDAYVEITTDGVNWKQLRHYTTLVGARNNFALETINLNAYKGLPYVQVRFRYHAFNDWYWAVDNINITGTNPLPTTVTWSPTTGLWRDAAKTVAYNGTQATTLYASPASTTTYTVSAKTAAGCPSTQTVVVTKGDTDWSGTTTNWNTASNWEGNTVPTADHCVNIPSSTVKPVISVSTEAHAKNLTIQPGGSLDIEGNLTVQDFVKNLGDKRALILSSDANLLQLNTTAANSGEITAHREITIKDNNQYNYLISPLVDSNLKTNIYENKTTGVLSSSQFTLYHNEVNNKFYASSGAYIRGRGLAVKEPSASVVPPGGKIYAHFTGVPMNGDFTYTLANSGTPTTGYNLIGNPYPSNIDIKKLYDDSPGQISENFEFWDNLANAITVQQGSEYKGAAYAIFNAATGTYGVGNPAPGNKDVDPDNPASPAGSKIPNHIVKVGQGFMVRAIGAGVLNFKNTQRTKDQTDSNFYGRKQTVITDDRYWLQLTTPSDMVISNAIVYFDSGNNEFSKDDSKETGTSDALFTYAGTEKVVINGRNKFNIDDILDIGTRNYTAGINKIALGRKEGIFATSQPIYLKDNQTGAITNLSEGAYTFMAQGGESTGRFEIVYKPGGVLATDAAVKEDVVVYRDGQDFVVKAQRDPVSSVEIFDAAGRMVRRVEPNSTVERLDFSAIVNGTYILKIDQKSKITVKKVIK</sequence>
<dbReference type="InterPro" id="IPR026444">
    <property type="entry name" value="Secre_tail"/>
</dbReference>
<dbReference type="InterPro" id="IPR036116">
    <property type="entry name" value="FN3_sf"/>
</dbReference>
<dbReference type="Gene3D" id="2.60.120.260">
    <property type="entry name" value="Galactose-binding domain-like"/>
    <property type="match status" value="1"/>
</dbReference>
<dbReference type="Pfam" id="PF00041">
    <property type="entry name" value="fn3"/>
    <property type="match status" value="1"/>
</dbReference>
<evidence type="ECO:0000313" key="4">
    <source>
        <dbReference type="Proteomes" id="UP000626242"/>
    </source>
</evidence>
<evidence type="ECO:0000259" key="2">
    <source>
        <dbReference type="PROSITE" id="PS50853"/>
    </source>
</evidence>
<dbReference type="EMBL" id="JACSPS010000003">
    <property type="protein sequence ID" value="MBD8018764.1"/>
    <property type="molecule type" value="Genomic_DNA"/>
</dbReference>
<protein>
    <submittedName>
        <fullName evidence="3">T9SS type A sorting domain-containing protein</fullName>
    </submittedName>
</protein>
<proteinExistence type="predicted"/>
<dbReference type="InterPro" id="IPR013783">
    <property type="entry name" value="Ig-like_fold"/>
</dbReference>
<dbReference type="Pfam" id="PF18962">
    <property type="entry name" value="Por_Secre_tail"/>
    <property type="match status" value="1"/>
</dbReference>
<evidence type="ECO:0000256" key="1">
    <source>
        <dbReference type="ARBA" id="ARBA00022729"/>
    </source>
</evidence>
<keyword evidence="4" id="KW-1185">Reference proteome</keyword>
<dbReference type="Pfam" id="PF19081">
    <property type="entry name" value="Ig_7"/>
    <property type="match status" value="1"/>
</dbReference>
<dbReference type="Proteomes" id="UP000626242">
    <property type="component" value="Unassembled WGS sequence"/>
</dbReference>
<dbReference type="Gene3D" id="2.60.40.10">
    <property type="entry name" value="Immunoglobulins"/>
    <property type="match status" value="1"/>
</dbReference>
<dbReference type="RefSeq" id="WP_251833971.1">
    <property type="nucleotide sequence ID" value="NZ_JACSPS010000003.1"/>
</dbReference>
<accession>A0ABR8WNU8</accession>
<dbReference type="PROSITE" id="PS50853">
    <property type="entry name" value="FN3"/>
    <property type="match status" value="1"/>
</dbReference>
<comment type="caution">
    <text evidence="3">The sequence shown here is derived from an EMBL/GenBank/DDBJ whole genome shotgun (WGS) entry which is preliminary data.</text>
</comment>
<gene>
    <name evidence="3" type="ORF">H9628_09790</name>
</gene>
<dbReference type="CDD" id="cd00063">
    <property type="entry name" value="FN3"/>
    <property type="match status" value="1"/>
</dbReference>
<evidence type="ECO:0000313" key="3">
    <source>
        <dbReference type="EMBL" id="MBD8018764.1"/>
    </source>
</evidence>
<dbReference type="NCBIfam" id="TIGR04183">
    <property type="entry name" value="Por_Secre_tail"/>
    <property type="match status" value="1"/>
</dbReference>
<feature type="domain" description="Fibronectin type-III" evidence="2">
    <location>
        <begin position="570"/>
        <end position="666"/>
    </location>
</feature>
<organism evidence="3 4">
    <name type="scientific">Kaistella pullorum</name>
    <dbReference type="NCBI Taxonomy" id="2763074"/>
    <lineage>
        <taxon>Bacteria</taxon>
        <taxon>Pseudomonadati</taxon>
        <taxon>Bacteroidota</taxon>
        <taxon>Flavobacteriia</taxon>
        <taxon>Flavobacteriales</taxon>
        <taxon>Weeksellaceae</taxon>
        <taxon>Chryseobacterium group</taxon>
        <taxon>Kaistella</taxon>
    </lineage>
</organism>
<dbReference type="SMART" id="SM00060">
    <property type="entry name" value="FN3"/>
    <property type="match status" value="1"/>
</dbReference>
<dbReference type="InterPro" id="IPR044023">
    <property type="entry name" value="Ig_7"/>
</dbReference>
<name>A0ABR8WNU8_9FLAO</name>
<dbReference type="SUPFAM" id="SSF49265">
    <property type="entry name" value="Fibronectin type III"/>
    <property type="match status" value="1"/>
</dbReference>
<dbReference type="InterPro" id="IPR003961">
    <property type="entry name" value="FN3_dom"/>
</dbReference>
<keyword evidence="1" id="KW-0732">Signal</keyword>
<reference evidence="3 4" key="1">
    <citation type="submission" date="2020-08" db="EMBL/GenBank/DDBJ databases">
        <title>A Genomic Blueprint of the Chicken Gut Microbiome.</title>
        <authorList>
            <person name="Gilroy R."/>
            <person name="Ravi A."/>
            <person name="Getino M."/>
            <person name="Pursley I."/>
            <person name="Horton D.L."/>
            <person name="Alikhan N.-F."/>
            <person name="Baker D."/>
            <person name="Gharbi K."/>
            <person name="Hall N."/>
            <person name="Watson M."/>
            <person name="Adriaenssens E.M."/>
            <person name="Foster-Nyarko E."/>
            <person name="Jarju S."/>
            <person name="Secka A."/>
            <person name="Antonio M."/>
            <person name="Oren A."/>
            <person name="Chaudhuri R."/>
            <person name="La Ragione R.M."/>
            <person name="Hildebrand F."/>
            <person name="Pallen M.J."/>
        </authorList>
    </citation>
    <scope>NUCLEOTIDE SEQUENCE [LARGE SCALE GENOMIC DNA]</scope>
    <source>
        <strain evidence="3 4">Sa1CVA4</strain>
    </source>
</reference>